<protein>
    <submittedName>
        <fullName evidence="4">Two component transcriptional regulator, LuxR family</fullName>
    </submittedName>
</protein>
<keyword evidence="5" id="KW-1185">Reference proteome</keyword>
<dbReference type="PANTHER" id="PTHR43214">
    <property type="entry name" value="TWO-COMPONENT RESPONSE REGULATOR"/>
    <property type="match status" value="1"/>
</dbReference>
<dbReference type="Gene3D" id="3.40.50.2300">
    <property type="match status" value="1"/>
</dbReference>
<dbReference type="SMART" id="SM00421">
    <property type="entry name" value="HTH_LUXR"/>
    <property type="match status" value="1"/>
</dbReference>
<evidence type="ECO:0000313" key="4">
    <source>
        <dbReference type="EMBL" id="CAM01846.1"/>
    </source>
</evidence>
<dbReference type="STRING" id="405948.SACE_2555"/>
<dbReference type="SUPFAM" id="SSF46894">
    <property type="entry name" value="C-terminal effector domain of the bipartite response regulators"/>
    <property type="match status" value="1"/>
</dbReference>
<keyword evidence="2" id="KW-0238">DNA-binding</keyword>
<proteinExistence type="predicted"/>
<dbReference type="AlphaFoldDB" id="A4FCS1"/>
<evidence type="ECO:0000256" key="3">
    <source>
        <dbReference type="ARBA" id="ARBA00023163"/>
    </source>
</evidence>
<keyword evidence="3" id="KW-0804">Transcription</keyword>
<evidence type="ECO:0000313" key="5">
    <source>
        <dbReference type="Proteomes" id="UP000006728"/>
    </source>
</evidence>
<organism evidence="4 5">
    <name type="scientific">Saccharopolyspora erythraea (strain ATCC 11635 / DSM 40517 / JCM 4748 / NBRC 13426 / NCIMB 8594 / NRRL 2338)</name>
    <dbReference type="NCBI Taxonomy" id="405948"/>
    <lineage>
        <taxon>Bacteria</taxon>
        <taxon>Bacillati</taxon>
        <taxon>Actinomycetota</taxon>
        <taxon>Actinomycetes</taxon>
        <taxon>Pseudonocardiales</taxon>
        <taxon>Pseudonocardiaceae</taxon>
        <taxon>Saccharopolyspora</taxon>
    </lineage>
</organism>
<sequence length="209" mass="22997">MHERTSGTIRVAIHASDALTRLGLTSYLGRDRRVTETDLDNAHVLVVTVKRVDSSTTATLRDVSADTSARLILVVEESGHADVSAALESGARAILWRRDLNAQILLQAIRAVSGGGGFFPNSLQGELIEQVQRVCREVLEPHDLSFSGVTNREIDVLGLVSEGNELKDIAQKLHFSERTVKNILYQFTSRFNLHNRAHAVSYAIRSGLI</sequence>
<gene>
    <name evidence="4" type="ordered locus">SACE_2555</name>
</gene>
<dbReference type="PROSITE" id="PS50043">
    <property type="entry name" value="HTH_LUXR_2"/>
    <property type="match status" value="1"/>
</dbReference>
<dbReference type="eggNOG" id="COG2197">
    <property type="taxonomic scope" value="Bacteria"/>
</dbReference>
<dbReference type="OrthoDB" id="4309410at2"/>
<name>A4FCS1_SACEN</name>
<dbReference type="InterPro" id="IPR039420">
    <property type="entry name" value="WalR-like"/>
</dbReference>
<dbReference type="GO" id="GO:0006355">
    <property type="term" value="P:regulation of DNA-templated transcription"/>
    <property type="evidence" value="ECO:0007669"/>
    <property type="project" value="InterPro"/>
</dbReference>
<dbReference type="CDD" id="cd06170">
    <property type="entry name" value="LuxR_C_like"/>
    <property type="match status" value="1"/>
</dbReference>
<dbReference type="GO" id="GO:0003677">
    <property type="term" value="F:DNA binding"/>
    <property type="evidence" value="ECO:0007669"/>
    <property type="project" value="UniProtKB-KW"/>
</dbReference>
<accession>A4FCS1</accession>
<dbReference type="EMBL" id="AM420293">
    <property type="protein sequence ID" value="CAM01846.1"/>
    <property type="molecule type" value="Genomic_DNA"/>
</dbReference>
<dbReference type="KEGG" id="sen:SACE_2555"/>
<dbReference type="PRINTS" id="PR00038">
    <property type="entry name" value="HTHLUXR"/>
</dbReference>
<dbReference type="PANTHER" id="PTHR43214:SF24">
    <property type="entry name" value="TRANSCRIPTIONAL REGULATORY PROTEIN NARL-RELATED"/>
    <property type="match status" value="1"/>
</dbReference>
<keyword evidence="1" id="KW-0805">Transcription regulation</keyword>
<dbReference type="Proteomes" id="UP000006728">
    <property type="component" value="Chromosome"/>
</dbReference>
<reference evidence="4 5" key="1">
    <citation type="journal article" date="2007" name="Nat. Biotechnol.">
        <title>Complete genome sequence of the erythromycin-producing bacterium Saccharopolyspora erythraea NRRL23338.</title>
        <authorList>
            <person name="Oliynyk M."/>
            <person name="Samborskyy M."/>
            <person name="Lester J.B."/>
            <person name="Mironenko T."/>
            <person name="Scott N."/>
            <person name="Dickens S."/>
            <person name="Haydock S.F."/>
            <person name="Leadlay P.F."/>
        </authorList>
    </citation>
    <scope>NUCLEOTIDE SEQUENCE [LARGE SCALE GENOMIC DNA]</scope>
    <source>
        <strain evidence="5">ATCC 11635 / DSM 40517 / JCM 4748 / NBRC 13426 / NCIMB 8594 / NRRL 2338</strain>
    </source>
</reference>
<evidence type="ECO:0000256" key="2">
    <source>
        <dbReference type="ARBA" id="ARBA00023125"/>
    </source>
</evidence>
<evidence type="ECO:0000256" key="1">
    <source>
        <dbReference type="ARBA" id="ARBA00023015"/>
    </source>
</evidence>
<dbReference type="HOGENOM" id="CLU_000445_90_2_11"/>
<dbReference type="InterPro" id="IPR000792">
    <property type="entry name" value="Tscrpt_reg_LuxR_C"/>
</dbReference>
<dbReference type="Pfam" id="PF00196">
    <property type="entry name" value="GerE"/>
    <property type="match status" value="1"/>
</dbReference>
<dbReference type="InterPro" id="IPR016032">
    <property type="entry name" value="Sig_transdc_resp-reg_C-effctor"/>
</dbReference>